<accession>A0A4U3ET31</accession>
<dbReference type="EMBL" id="QGAC01000033">
    <property type="protein sequence ID" value="TKJ83738.1"/>
    <property type="molecule type" value="Genomic_DNA"/>
</dbReference>
<feature type="signal peptide" evidence="1">
    <location>
        <begin position="1"/>
        <end position="21"/>
    </location>
</feature>
<dbReference type="InterPro" id="IPR009560">
    <property type="entry name" value="DUF1176"/>
</dbReference>
<organism evidence="3 4">
    <name type="scientific">Erwinia persicina</name>
    <dbReference type="NCBI Taxonomy" id="55211"/>
    <lineage>
        <taxon>Bacteria</taxon>
        <taxon>Pseudomonadati</taxon>
        <taxon>Pseudomonadota</taxon>
        <taxon>Gammaproteobacteria</taxon>
        <taxon>Enterobacterales</taxon>
        <taxon>Erwiniaceae</taxon>
        <taxon>Erwinia</taxon>
    </lineage>
</organism>
<sequence>MNNNKLVLAFMLMGLSTGVQADEWVNAPVQKVFKNWQVTCNNVNDCDVRNTDKTLRIILKRQAGAEAQPSLSFQQWAALKADGIWLDGQAWSSDIQIATPQSSDEHVVGSSDKLAVIQAWVTQAKNAETIAFSAGPESASLEGLTAALLLVDERQGRLDNQTALLKVGDKPSSAVLPRPAPVALNFPVPAVVPLTDPAALVDGAIAANGKLLKQLQCPQDEDTRARSYAEPLNNTQALVMVNCGPGDFKTLNVVFISERDNPKDTRRLTLPLPLNGTDGKPMQETMFAQGGYDSAVGHLYFSDRGNEAAECGNNGGWIYDGKTFHLARFKNQPGCNGGQPADWPSVWVTEGKE</sequence>
<evidence type="ECO:0000313" key="2">
    <source>
        <dbReference type="EMBL" id="MBD8109082.1"/>
    </source>
</evidence>
<keyword evidence="1" id="KW-0732">Signal</keyword>
<evidence type="ECO:0000256" key="1">
    <source>
        <dbReference type="SAM" id="SignalP"/>
    </source>
</evidence>
<dbReference type="Pfam" id="PF06674">
    <property type="entry name" value="DUF1176"/>
    <property type="match status" value="1"/>
</dbReference>
<keyword evidence="5" id="KW-1185">Reference proteome</keyword>
<reference evidence="2 5" key="2">
    <citation type="journal article" date="2020" name="FEMS Microbiol. Ecol.">
        <title>Temporal dynamics of bacterial communities during seed development and maturation.</title>
        <authorList>
            <person name="Chesneau G."/>
            <person name="Torres-Cortes G."/>
            <person name="Briand M."/>
            <person name="Darrasse A."/>
            <person name="Preveaux A."/>
            <person name="Marais C."/>
            <person name="Jacques M.A."/>
            <person name="Shade A."/>
            <person name="Barret M."/>
        </authorList>
    </citation>
    <scope>NUCLEOTIDE SEQUENCE [LARGE SCALE GENOMIC DNA]</scope>
    <source>
        <strain evidence="2 5">CFBP13732</strain>
    </source>
</reference>
<dbReference type="Proteomes" id="UP000661012">
    <property type="component" value="Unassembled WGS sequence"/>
</dbReference>
<dbReference type="AlphaFoldDB" id="A0A4U3ET31"/>
<evidence type="ECO:0000313" key="4">
    <source>
        <dbReference type="Proteomes" id="UP000306393"/>
    </source>
</evidence>
<dbReference type="STRING" id="1219360.GCA_001571305_04288"/>
<evidence type="ECO:0000313" key="3">
    <source>
        <dbReference type="EMBL" id="TKJ83738.1"/>
    </source>
</evidence>
<protein>
    <submittedName>
        <fullName evidence="3">DUF1176 domain-containing protein</fullName>
    </submittedName>
</protein>
<feature type="chain" id="PRO_5020281395" evidence="1">
    <location>
        <begin position="22"/>
        <end position="353"/>
    </location>
</feature>
<evidence type="ECO:0000313" key="5">
    <source>
        <dbReference type="Proteomes" id="UP000661012"/>
    </source>
</evidence>
<dbReference type="RefSeq" id="WP_137270102.1">
    <property type="nucleotide sequence ID" value="NZ_CP082141.1"/>
</dbReference>
<dbReference type="Proteomes" id="UP000306393">
    <property type="component" value="Unassembled WGS sequence"/>
</dbReference>
<name>A0A4U3ET31_9GAMM</name>
<gene>
    <name evidence="3" type="ORF">EpCFBP13511_22190</name>
    <name evidence="2" type="ORF">IFT93_22180</name>
</gene>
<reference evidence="3 4" key="1">
    <citation type="journal article" date="2019" name="Sci. Rep.">
        <title>Differences in resource use lead to coexistence of seed-transmitted microbial populations.</title>
        <authorList>
            <person name="Torres-Cortes G."/>
            <person name="Garcia B.J."/>
            <person name="Compant S."/>
            <person name="Rezki S."/>
            <person name="Jones P."/>
            <person name="Preveaux A."/>
            <person name="Briand M."/>
            <person name="Roulet A."/>
            <person name="Bouchez O."/>
            <person name="Jacobson D."/>
            <person name="Barret M."/>
        </authorList>
    </citation>
    <scope>NUCLEOTIDE SEQUENCE [LARGE SCALE GENOMIC DNA]</scope>
    <source>
        <strain evidence="3 4">CFBP13511</strain>
    </source>
</reference>
<dbReference type="GeneID" id="67478575"/>
<dbReference type="EMBL" id="JACYNN010000032">
    <property type="protein sequence ID" value="MBD8109082.1"/>
    <property type="molecule type" value="Genomic_DNA"/>
</dbReference>
<proteinExistence type="predicted"/>
<dbReference type="OrthoDB" id="6183301at2"/>
<comment type="caution">
    <text evidence="3">The sequence shown here is derived from an EMBL/GenBank/DDBJ whole genome shotgun (WGS) entry which is preliminary data.</text>
</comment>